<evidence type="ECO:0000313" key="2">
    <source>
        <dbReference type="EMBL" id="GMM52385.1"/>
    </source>
</evidence>
<protein>
    <submittedName>
        <fullName evidence="2">Sec63 complex subunit</fullName>
    </submittedName>
</protein>
<keyword evidence="1" id="KW-0812">Transmembrane</keyword>
<dbReference type="GO" id="GO:0031207">
    <property type="term" value="C:Sec62/Sec63 complex"/>
    <property type="evidence" value="ECO:0007669"/>
    <property type="project" value="InterPro"/>
</dbReference>
<organism evidence="2 3">
    <name type="scientific">Starmerella bacillaris</name>
    <name type="common">Yeast</name>
    <name type="synonym">Candida zemplinina</name>
    <dbReference type="NCBI Taxonomy" id="1247836"/>
    <lineage>
        <taxon>Eukaryota</taxon>
        <taxon>Fungi</taxon>
        <taxon>Dikarya</taxon>
        <taxon>Ascomycota</taxon>
        <taxon>Saccharomycotina</taxon>
        <taxon>Dipodascomycetes</taxon>
        <taxon>Dipodascales</taxon>
        <taxon>Trichomonascaceae</taxon>
        <taxon>Starmerella</taxon>
    </lineage>
</organism>
<evidence type="ECO:0000313" key="3">
    <source>
        <dbReference type="Proteomes" id="UP001362899"/>
    </source>
</evidence>
<dbReference type="InterPro" id="IPR018624">
    <property type="entry name" value="Sec66"/>
</dbReference>
<dbReference type="GO" id="GO:0031204">
    <property type="term" value="P:post-translational protein targeting to membrane, translocation"/>
    <property type="evidence" value="ECO:0007669"/>
    <property type="project" value="InterPro"/>
</dbReference>
<gene>
    <name evidence="2" type="ORF">DASB73_033480</name>
</gene>
<feature type="transmembrane region" description="Helical" evidence="1">
    <location>
        <begin position="6"/>
        <end position="27"/>
    </location>
</feature>
<dbReference type="AlphaFoldDB" id="A0AAV5RLS1"/>
<dbReference type="PANTHER" id="PTHR28229:SF1">
    <property type="entry name" value="TRANSLOCATION PROTEIN SEC66"/>
    <property type="match status" value="1"/>
</dbReference>
<name>A0AAV5RLS1_STABA</name>
<accession>A0AAV5RLS1</accession>
<keyword evidence="3" id="KW-1185">Reference proteome</keyword>
<dbReference type="EMBL" id="BTGC01000008">
    <property type="protein sequence ID" value="GMM52385.1"/>
    <property type="molecule type" value="Genomic_DNA"/>
</dbReference>
<dbReference type="Pfam" id="PF09802">
    <property type="entry name" value="Sec66"/>
    <property type="match status" value="1"/>
</dbReference>
<keyword evidence="1" id="KW-0472">Membrane</keyword>
<dbReference type="PANTHER" id="PTHR28229">
    <property type="entry name" value="TRANSLOCATION PROTEIN SEC66"/>
    <property type="match status" value="1"/>
</dbReference>
<sequence length="177" mass="20169">MAEQSSISVLTPLLYVSVCVAALIIFAKKHRSRKLKELADTPQFYKHNYPKSIYFQLKQTEKVPPKLLKSAILAWAAEDITRIFKFREHEAAMANLLQNGIIGESVFERFIGSKILTERELQEIAVEANQLQPNWTTVLQTASEIAQRNAVRKRIDQISVFQEEYYEVTGKPLAASS</sequence>
<proteinExistence type="predicted"/>
<reference evidence="2 3" key="1">
    <citation type="journal article" date="2023" name="Elife">
        <title>Identification of key yeast species and microbe-microbe interactions impacting larval growth of Drosophila in the wild.</title>
        <authorList>
            <person name="Mure A."/>
            <person name="Sugiura Y."/>
            <person name="Maeda R."/>
            <person name="Honda K."/>
            <person name="Sakurai N."/>
            <person name="Takahashi Y."/>
            <person name="Watada M."/>
            <person name="Katoh T."/>
            <person name="Gotoh A."/>
            <person name="Gotoh Y."/>
            <person name="Taniguchi I."/>
            <person name="Nakamura K."/>
            <person name="Hayashi T."/>
            <person name="Katayama T."/>
            <person name="Uemura T."/>
            <person name="Hattori Y."/>
        </authorList>
    </citation>
    <scope>NUCLEOTIDE SEQUENCE [LARGE SCALE GENOMIC DNA]</scope>
    <source>
        <strain evidence="2 3">SB-73</strain>
    </source>
</reference>
<dbReference type="Proteomes" id="UP001362899">
    <property type="component" value="Unassembled WGS sequence"/>
</dbReference>
<evidence type="ECO:0000256" key="1">
    <source>
        <dbReference type="SAM" id="Phobius"/>
    </source>
</evidence>
<comment type="caution">
    <text evidence="2">The sequence shown here is derived from an EMBL/GenBank/DDBJ whole genome shotgun (WGS) entry which is preliminary data.</text>
</comment>
<keyword evidence="1" id="KW-1133">Transmembrane helix</keyword>